<dbReference type="SUPFAM" id="SSF53041">
    <property type="entry name" value="Resolvase-like"/>
    <property type="match status" value="1"/>
</dbReference>
<dbReference type="InterPro" id="IPR025827">
    <property type="entry name" value="Zn_ribbon_recom_dom"/>
</dbReference>
<sequence>MRAAIYARVSTERQERQQTIDSQLDVLRAWANTANHELTDAHVFRDEGYSGSRLDRPGLDALRDAVRDGEVDVVAVLAPDRLARRYAYQVLLLEEFRRVECAVEFLNRAISDDPGDQLLLQIQGAVAEYERALLGERFRRGKLQKARAGQFIGPRAPYGYRYLPRHDGAAGQLVVDEAEAELVGLLYGWLADEGLTLRQILRRLNFGPWFPRCGRRPWSPSTVHHILSDPVYTGTAYSNRYEYLPSRKPRSRKPSYSGKGTRRLRPREQWIAIPVPPLIDQDTWDRAQAQLARNAVLSFRNNRKHNYLLRCLLTCGECGLAMYGITRKAADGREFGYYRCAGKDCVSTARSSPCPRAQVKADDLEKTVWDHVVGLLSDPDRLFAQFQEFAGEAGQAAARGSDAERKLRTRLDGLARADRRLLDAYQLEVISLEELQERRRQLADQRKALDLQIEQQRRLCEQRAKAQAVMTDLTAFCQRVRPGGTIGNSVLGGAGSLSGGHRLCEPVAEDDSHLGFGGRPFPGRHLPVFLRAVQDEKQELQRGFVIGEMPPGPDRPAQL</sequence>
<dbReference type="InterPro" id="IPR036162">
    <property type="entry name" value="Resolvase-like_N_sf"/>
</dbReference>
<dbReference type="Gene3D" id="3.40.50.1390">
    <property type="entry name" value="Resolvase, N-terminal catalytic domain"/>
    <property type="match status" value="1"/>
</dbReference>
<evidence type="ECO:0000256" key="1">
    <source>
        <dbReference type="ARBA" id="ARBA00022908"/>
    </source>
</evidence>
<feature type="domain" description="Recombinase" evidence="7">
    <location>
        <begin position="157"/>
        <end position="297"/>
    </location>
</feature>
<proteinExistence type="predicted"/>
<keyword evidence="1" id="KW-0229">DNA integration</keyword>
<feature type="coiled-coil region" evidence="5">
    <location>
        <begin position="432"/>
        <end position="459"/>
    </location>
</feature>
<dbReference type="InterPro" id="IPR011109">
    <property type="entry name" value="DNA_bind_recombinase_dom"/>
</dbReference>
<keyword evidence="9" id="KW-1185">Reference proteome</keyword>
<keyword evidence="3" id="KW-0233">DNA recombination</keyword>
<evidence type="ECO:0000256" key="2">
    <source>
        <dbReference type="ARBA" id="ARBA00023125"/>
    </source>
</evidence>
<geneLocation type="plasmid" evidence="8 9">
    <name>pTT6-1</name>
</geneLocation>
<reference evidence="8" key="1">
    <citation type="submission" date="2021-02" db="EMBL/GenBank/DDBJ databases">
        <title>Skermanella TT6 skin isolate.</title>
        <authorList>
            <person name="Lee K."/>
            <person name="Ganzorig M."/>
        </authorList>
    </citation>
    <scope>NUCLEOTIDE SEQUENCE</scope>
    <source>
        <strain evidence="8">TT6</strain>
    </source>
</reference>
<keyword evidence="8" id="KW-0614">Plasmid</keyword>
<dbReference type="PROSITE" id="PS51737">
    <property type="entry name" value="RECOMBINASE_DNA_BIND"/>
    <property type="match status" value="1"/>
</dbReference>
<evidence type="ECO:0000313" key="9">
    <source>
        <dbReference type="Proteomes" id="UP000595197"/>
    </source>
</evidence>
<feature type="domain" description="Resolvase/invertase-type recombinase catalytic" evidence="6">
    <location>
        <begin position="2"/>
        <end position="149"/>
    </location>
</feature>
<dbReference type="Gene3D" id="3.90.1750.20">
    <property type="entry name" value="Putative Large Serine Recombinase, Chain B, Domain 2"/>
    <property type="match status" value="1"/>
</dbReference>
<evidence type="ECO:0000256" key="3">
    <source>
        <dbReference type="ARBA" id="ARBA00023172"/>
    </source>
</evidence>
<dbReference type="PANTHER" id="PTHR30461">
    <property type="entry name" value="DNA-INVERTASE FROM LAMBDOID PROPHAGE"/>
    <property type="match status" value="1"/>
</dbReference>
<dbReference type="Proteomes" id="UP000595197">
    <property type="component" value="Plasmid pTT6-1"/>
</dbReference>
<name>A0ABX7BFZ6_9PROT</name>
<evidence type="ECO:0000313" key="8">
    <source>
        <dbReference type="EMBL" id="QQP92690.1"/>
    </source>
</evidence>
<gene>
    <name evidence="8" type="ORF">IGS68_29915</name>
</gene>
<dbReference type="Pfam" id="PF13408">
    <property type="entry name" value="Zn_ribbon_recom"/>
    <property type="match status" value="1"/>
</dbReference>
<keyword evidence="2" id="KW-0238">DNA-binding</keyword>
<evidence type="ECO:0000259" key="6">
    <source>
        <dbReference type="PROSITE" id="PS51736"/>
    </source>
</evidence>
<dbReference type="Pfam" id="PF07508">
    <property type="entry name" value="Recombinase"/>
    <property type="match status" value="1"/>
</dbReference>
<dbReference type="Pfam" id="PF00239">
    <property type="entry name" value="Resolvase"/>
    <property type="match status" value="1"/>
</dbReference>
<dbReference type="InterPro" id="IPR006118">
    <property type="entry name" value="Recombinase_CS"/>
</dbReference>
<dbReference type="EMBL" id="CP067421">
    <property type="protein sequence ID" value="QQP92690.1"/>
    <property type="molecule type" value="Genomic_DNA"/>
</dbReference>
<dbReference type="PANTHER" id="PTHR30461:SF23">
    <property type="entry name" value="DNA RECOMBINASE-RELATED"/>
    <property type="match status" value="1"/>
</dbReference>
<dbReference type="PROSITE" id="PS51736">
    <property type="entry name" value="RECOMBINASES_3"/>
    <property type="match status" value="1"/>
</dbReference>
<feature type="active site" description="O-(5'-phospho-DNA)-serine intermediate" evidence="4">
    <location>
        <position position="10"/>
    </location>
</feature>
<dbReference type="InterPro" id="IPR038109">
    <property type="entry name" value="DNA_bind_recomb_sf"/>
</dbReference>
<protein>
    <submittedName>
        <fullName evidence="8">Recombinase family protein</fullName>
    </submittedName>
</protein>
<organism evidence="8 9">
    <name type="scientific">Skermanella cutis</name>
    <dbReference type="NCBI Taxonomy" id="2775420"/>
    <lineage>
        <taxon>Bacteria</taxon>
        <taxon>Pseudomonadati</taxon>
        <taxon>Pseudomonadota</taxon>
        <taxon>Alphaproteobacteria</taxon>
        <taxon>Rhodospirillales</taxon>
        <taxon>Azospirillaceae</taxon>
        <taxon>Skermanella</taxon>
    </lineage>
</organism>
<evidence type="ECO:0000256" key="4">
    <source>
        <dbReference type="PROSITE-ProRule" id="PRU10137"/>
    </source>
</evidence>
<evidence type="ECO:0000259" key="7">
    <source>
        <dbReference type="PROSITE" id="PS51737"/>
    </source>
</evidence>
<dbReference type="SMART" id="SM00857">
    <property type="entry name" value="Resolvase"/>
    <property type="match status" value="1"/>
</dbReference>
<accession>A0ABX7BFZ6</accession>
<evidence type="ECO:0000256" key="5">
    <source>
        <dbReference type="SAM" id="Coils"/>
    </source>
</evidence>
<keyword evidence="5" id="KW-0175">Coiled coil</keyword>
<dbReference type="InterPro" id="IPR050639">
    <property type="entry name" value="SSR_resolvase"/>
</dbReference>
<dbReference type="PROSITE" id="PS00397">
    <property type="entry name" value="RECOMBINASES_1"/>
    <property type="match status" value="1"/>
</dbReference>
<dbReference type="CDD" id="cd00338">
    <property type="entry name" value="Ser_Recombinase"/>
    <property type="match status" value="1"/>
</dbReference>
<dbReference type="InterPro" id="IPR006119">
    <property type="entry name" value="Resolv_N"/>
</dbReference>